<dbReference type="CDD" id="cd18186">
    <property type="entry name" value="BTB_POZ_ZBTB_KLHL-like"/>
    <property type="match status" value="1"/>
</dbReference>
<dbReference type="AlphaFoldDB" id="A0A2B7X205"/>
<evidence type="ECO:0000313" key="4">
    <source>
        <dbReference type="Proteomes" id="UP000224080"/>
    </source>
</evidence>
<proteinExistence type="predicted"/>
<dbReference type="InterPro" id="IPR011333">
    <property type="entry name" value="SKP1/BTB/POZ_sf"/>
</dbReference>
<feature type="region of interest" description="Disordered" evidence="1">
    <location>
        <begin position="1"/>
        <end position="30"/>
    </location>
</feature>
<dbReference type="Gene3D" id="3.30.710.10">
    <property type="entry name" value="Potassium Channel Kv1.1, Chain A"/>
    <property type="match status" value="1"/>
</dbReference>
<organism evidence="3 4">
    <name type="scientific">Blastomyces parvus</name>
    <dbReference type="NCBI Taxonomy" id="2060905"/>
    <lineage>
        <taxon>Eukaryota</taxon>
        <taxon>Fungi</taxon>
        <taxon>Dikarya</taxon>
        <taxon>Ascomycota</taxon>
        <taxon>Pezizomycotina</taxon>
        <taxon>Eurotiomycetes</taxon>
        <taxon>Eurotiomycetidae</taxon>
        <taxon>Onygenales</taxon>
        <taxon>Ajellomycetaceae</taxon>
        <taxon>Blastomyces</taxon>
    </lineage>
</organism>
<dbReference type="PANTHER" id="PTHR47843">
    <property type="entry name" value="BTB DOMAIN-CONTAINING PROTEIN-RELATED"/>
    <property type="match status" value="1"/>
</dbReference>
<dbReference type="EMBL" id="PDNC01000055">
    <property type="protein sequence ID" value="PGH02833.1"/>
    <property type="molecule type" value="Genomic_DNA"/>
</dbReference>
<dbReference type="SUPFAM" id="SSF54695">
    <property type="entry name" value="POZ domain"/>
    <property type="match status" value="1"/>
</dbReference>
<evidence type="ECO:0000313" key="3">
    <source>
        <dbReference type="EMBL" id="PGH02833.1"/>
    </source>
</evidence>
<dbReference type="Pfam" id="PF00651">
    <property type="entry name" value="BTB"/>
    <property type="match status" value="1"/>
</dbReference>
<dbReference type="InterPro" id="IPR000210">
    <property type="entry name" value="BTB/POZ_dom"/>
</dbReference>
<comment type="caution">
    <text evidence="3">The sequence shown here is derived from an EMBL/GenBank/DDBJ whole genome shotgun (WGS) entry which is preliminary data.</text>
</comment>
<reference evidence="3 4" key="1">
    <citation type="submission" date="2017-10" db="EMBL/GenBank/DDBJ databases">
        <title>Comparative genomics in systemic dimorphic fungi from Ajellomycetaceae.</title>
        <authorList>
            <person name="Munoz J.F."/>
            <person name="Mcewen J.G."/>
            <person name="Clay O.K."/>
            <person name="Cuomo C.A."/>
        </authorList>
    </citation>
    <scope>NUCLEOTIDE SEQUENCE [LARGE SCALE GENOMIC DNA]</scope>
    <source>
        <strain evidence="3 4">UAMH130</strain>
    </source>
</reference>
<evidence type="ECO:0000259" key="2">
    <source>
        <dbReference type="PROSITE" id="PS50097"/>
    </source>
</evidence>
<dbReference type="PANTHER" id="PTHR47843:SF5">
    <property type="entry name" value="BTB_POZ DOMAIN PROTEIN"/>
    <property type="match status" value="1"/>
</dbReference>
<dbReference type="OrthoDB" id="6359816at2759"/>
<dbReference type="STRING" id="2060905.A0A2B7X205"/>
<gene>
    <name evidence="3" type="ORF">GX51_04445</name>
</gene>
<sequence length="313" mass="35240">MGSGEDAPRIEIDAPETQPENESKPNEKNSRCRKLSEKIAQFDQLPDSADFTISGVDCEYKVHSSVICARSRFFERAVKGRFVEATAKKIHLPEEDADTLELLISILYGFESSYSADLWPEGYEDIRGLLDGVDRTTHYTIPTEPSTTDIEGSSDSLRTNTGLRLLRLYGLIDRFDIFWLQAWAKCIVLLWAGVNTRSANFIEVVREVYQCETGNYRELVDGIFALIVDNVDSLIDNEDFYEMVAENGELGAELLRRILLTNRVAHAALNMRSSLTTLQNIGGNESAYGRVKLQLLIHHKLAEFPGLSKKPLD</sequence>
<feature type="compositionally biased region" description="Basic and acidic residues" evidence="1">
    <location>
        <begin position="1"/>
        <end position="12"/>
    </location>
</feature>
<protein>
    <recommendedName>
        <fullName evidence="2">BTB domain-containing protein</fullName>
    </recommendedName>
</protein>
<feature type="domain" description="BTB" evidence="2">
    <location>
        <begin position="49"/>
        <end position="116"/>
    </location>
</feature>
<dbReference type="PROSITE" id="PS50097">
    <property type="entry name" value="BTB"/>
    <property type="match status" value="1"/>
</dbReference>
<evidence type="ECO:0000256" key="1">
    <source>
        <dbReference type="SAM" id="MobiDB-lite"/>
    </source>
</evidence>
<name>A0A2B7X205_9EURO</name>
<accession>A0A2B7X205</accession>
<dbReference type="Proteomes" id="UP000224080">
    <property type="component" value="Unassembled WGS sequence"/>
</dbReference>
<keyword evidence="4" id="KW-1185">Reference proteome</keyword>
<feature type="compositionally biased region" description="Basic and acidic residues" evidence="1">
    <location>
        <begin position="21"/>
        <end position="30"/>
    </location>
</feature>